<comment type="pathway">
    <text evidence="5">Cofactor biosynthesis; coenzyme F420 biosynthesis.</text>
</comment>
<proteinExistence type="inferred from homology"/>
<feature type="binding site" evidence="5">
    <location>
        <position position="157"/>
    </location>
    <ligand>
        <name>phosphoenolpyruvate</name>
        <dbReference type="ChEBI" id="CHEBI:58702"/>
    </ligand>
</feature>
<dbReference type="AlphaFoldDB" id="A0A7Y9GKH7"/>
<dbReference type="SUPFAM" id="SSF53448">
    <property type="entry name" value="Nucleotide-diphospho-sugar transferases"/>
    <property type="match status" value="1"/>
</dbReference>
<dbReference type="PANTHER" id="PTHR40392:SF1">
    <property type="entry name" value="2-PHOSPHO-L-LACTATE GUANYLYLTRANSFERASE"/>
    <property type="match status" value="1"/>
</dbReference>
<dbReference type="Proteomes" id="UP000576969">
    <property type="component" value="Unassembled WGS sequence"/>
</dbReference>
<dbReference type="Gene3D" id="3.90.550.10">
    <property type="entry name" value="Spore Coat Polysaccharide Biosynthesis Protein SpsA, Chain A"/>
    <property type="match status" value="1"/>
</dbReference>
<keyword evidence="4 5" id="KW-0342">GTP-binding</keyword>
<dbReference type="HAMAP" id="MF_02114">
    <property type="entry name" value="CofC"/>
    <property type="match status" value="1"/>
</dbReference>
<comment type="catalytic activity">
    <reaction evidence="5">
        <text>phosphoenolpyruvate + GTP + H(+) = enolpyruvoyl-2-diphospho-5'-guanosine + diphosphate</text>
        <dbReference type="Rhea" id="RHEA:30519"/>
        <dbReference type="ChEBI" id="CHEBI:15378"/>
        <dbReference type="ChEBI" id="CHEBI:33019"/>
        <dbReference type="ChEBI" id="CHEBI:37565"/>
        <dbReference type="ChEBI" id="CHEBI:58702"/>
        <dbReference type="ChEBI" id="CHEBI:143701"/>
        <dbReference type="EC" id="2.7.7.105"/>
    </reaction>
</comment>
<accession>A0A7Y9GKH7</accession>
<comment type="similarity">
    <text evidence="5">Belongs to the CofC family.</text>
</comment>
<comment type="caution">
    <text evidence="6">The sequence shown here is derived from an EMBL/GenBank/DDBJ whole genome shotgun (WGS) entry which is preliminary data.</text>
</comment>
<dbReference type="RefSeq" id="WP_179486675.1">
    <property type="nucleotide sequence ID" value="NZ_JACCBV010000001.1"/>
</dbReference>
<evidence type="ECO:0000313" key="6">
    <source>
        <dbReference type="EMBL" id="NYE18180.1"/>
    </source>
</evidence>
<evidence type="ECO:0000256" key="2">
    <source>
        <dbReference type="ARBA" id="ARBA00022695"/>
    </source>
</evidence>
<dbReference type="GO" id="GO:0043814">
    <property type="term" value="F:phospholactate guanylyltransferase activity"/>
    <property type="evidence" value="ECO:0007669"/>
    <property type="project" value="InterPro"/>
</dbReference>
<dbReference type="InterPro" id="IPR002835">
    <property type="entry name" value="CofC"/>
</dbReference>
<protein>
    <recommendedName>
        <fullName evidence="5">Phosphoenolpyruvate guanylyltransferase</fullName>
        <shortName evidence="5">PEP guanylyltransferase</shortName>
        <ecNumber evidence="5">2.7.7.105</ecNumber>
    </recommendedName>
</protein>
<dbReference type="Pfam" id="PF01983">
    <property type="entry name" value="CofC"/>
    <property type="match status" value="1"/>
</dbReference>
<gene>
    <name evidence="5" type="primary">fbiD</name>
    <name evidence="6" type="ORF">BJ991_000208</name>
</gene>
<comment type="function">
    <text evidence="5">Guanylyltransferase that catalyzes the activation of phosphoenolpyruvate (PEP) as enolpyruvoyl-2-diphospho-5'-guanosine, via the condensation of PEP with GTP. It is involved in the biosynthesis of coenzyme F420, a hydride carrier cofactor.</text>
</comment>
<dbReference type="NCBIfam" id="TIGR03552">
    <property type="entry name" value="F420_cofC"/>
    <property type="match status" value="1"/>
</dbReference>
<feature type="binding site" evidence="5">
    <location>
        <position position="160"/>
    </location>
    <ligand>
        <name>phosphoenolpyruvate</name>
        <dbReference type="ChEBI" id="CHEBI:58702"/>
    </ligand>
</feature>
<dbReference type="PANTHER" id="PTHR40392">
    <property type="entry name" value="2-PHOSPHO-L-LACTATE GUANYLYLTRANSFERASE"/>
    <property type="match status" value="1"/>
</dbReference>
<dbReference type="GO" id="GO:0052645">
    <property type="term" value="P:F420-0 metabolic process"/>
    <property type="evidence" value="ECO:0007669"/>
    <property type="project" value="UniProtKB-UniRule"/>
</dbReference>
<feature type="binding site" evidence="5">
    <location>
        <position position="141"/>
    </location>
    <ligand>
        <name>phosphoenolpyruvate</name>
        <dbReference type="ChEBI" id="CHEBI:58702"/>
    </ligand>
</feature>
<name>A0A7Y9GKH7_9MICO</name>
<reference evidence="6 7" key="1">
    <citation type="submission" date="2020-07" db="EMBL/GenBank/DDBJ databases">
        <title>Sequencing the genomes of 1000 actinobacteria strains.</title>
        <authorList>
            <person name="Klenk H.-P."/>
        </authorList>
    </citation>
    <scope>NUCLEOTIDE SEQUENCE [LARGE SCALE GENOMIC DNA]</scope>
    <source>
        <strain evidence="6 7">DSM 24662</strain>
    </source>
</reference>
<dbReference type="UniPathway" id="UPA00071"/>
<evidence type="ECO:0000256" key="5">
    <source>
        <dbReference type="HAMAP-Rule" id="MF_02114"/>
    </source>
</evidence>
<evidence type="ECO:0000256" key="1">
    <source>
        <dbReference type="ARBA" id="ARBA00022679"/>
    </source>
</evidence>
<dbReference type="EMBL" id="JACCBV010000001">
    <property type="protein sequence ID" value="NYE18180.1"/>
    <property type="molecule type" value="Genomic_DNA"/>
</dbReference>
<organism evidence="6 7">
    <name type="scientific">Microbacterium immunditiarum</name>
    <dbReference type="NCBI Taxonomy" id="337480"/>
    <lineage>
        <taxon>Bacteria</taxon>
        <taxon>Bacillati</taxon>
        <taxon>Actinomycetota</taxon>
        <taxon>Actinomycetes</taxon>
        <taxon>Micrococcales</taxon>
        <taxon>Microbacteriaceae</taxon>
        <taxon>Microbacterium</taxon>
    </lineage>
</organism>
<keyword evidence="2 5" id="KW-0548">Nucleotidyltransferase</keyword>
<keyword evidence="7" id="KW-1185">Reference proteome</keyword>
<sequence length="211" mass="21350">MTDGTVPGWAVVVPVKPADRGKSRLDVPGVDRVALARAIALDTIAAVAACDVVERVVVVGDDGGLALEAGAISGLRFVPEPAPGGLNAAIAAGIETVNERMPRAALLGDLPALRPHDLAQALRSARGIARGVVADADGAGTTLLTAAPGVAWESAFGEDSFAKHRALGAVPLDVTDASTLRHDVDTAEHFAAAIALGLGPRTAALVRVSER</sequence>
<dbReference type="GO" id="GO:0005525">
    <property type="term" value="F:GTP binding"/>
    <property type="evidence" value="ECO:0007669"/>
    <property type="project" value="UniProtKB-KW"/>
</dbReference>
<keyword evidence="3 5" id="KW-0547">Nucleotide-binding</keyword>
<keyword evidence="1 5" id="KW-0808">Transferase</keyword>
<evidence type="ECO:0000256" key="3">
    <source>
        <dbReference type="ARBA" id="ARBA00022741"/>
    </source>
</evidence>
<evidence type="ECO:0000256" key="4">
    <source>
        <dbReference type="ARBA" id="ARBA00023134"/>
    </source>
</evidence>
<evidence type="ECO:0000313" key="7">
    <source>
        <dbReference type="Proteomes" id="UP000576969"/>
    </source>
</evidence>
<dbReference type="InterPro" id="IPR029044">
    <property type="entry name" value="Nucleotide-diphossugar_trans"/>
</dbReference>
<dbReference type="EC" id="2.7.7.105" evidence="5"/>